<gene>
    <name evidence="2" type="ORF">DQX05_14860</name>
</gene>
<accession>A0A3A3GHA6</accession>
<dbReference type="InterPro" id="IPR029063">
    <property type="entry name" value="SAM-dependent_MTases_sf"/>
</dbReference>
<reference evidence="2 3" key="1">
    <citation type="submission" date="2018-09" db="EMBL/GenBank/DDBJ databases">
        <title>Paenibacillus SK2017-BO5.</title>
        <authorList>
            <person name="Piskunova J.V."/>
            <person name="Dubiley S.A."/>
            <person name="Severinov K.V."/>
        </authorList>
    </citation>
    <scope>NUCLEOTIDE SEQUENCE [LARGE SCALE GENOMIC DNA]</scope>
    <source>
        <strain evidence="2 3">BO5</strain>
    </source>
</reference>
<dbReference type="GO" id="GO:0032259">
    <property type="term" value="P:methylation"/>
    <property type="evidence" value="ECO:0007669"/>
    <property type="project" value="UniProtKB-KW"/>
</dbReference>
<keyword evidence="2" id="KW-0489">Methyltransferase</keyword>
<feature type="domain" description="Methyltransferase" evidence="1">
    <location>
        <begin position="162"/>
        <end position="233"/>
    </location>
</feature>
<dbReference type="Pfam" id="PF13847">
    <property type="entry name" value="Methyltransf_31"/>
    <property type="match status" value="1"/>
</dbReference>
<dbReference type="SUPFAM" id="SSF53335">
    <property type="entry name" value="S-adenosyl-L-methionine-dependent methyltransferases"/>
    <property type="match status" value="1"/>
</dbReference>
<dbReference type="GO" id="GO:0008168">
    <property type="term" value="F:methyltransferase activity"/>
    <property type="evidence" value="ECO:0007669"/>
    <property type="project" value="UniProtKB-KW"/>
</dbReference>
<name>A0A3A3GHA6_PANTH</name>
<dbReference type="AlphaFoldDB" id="A0A3A3GHA6"/>
<keyword evidence="2" id="KW-0808">Transferase</keyword>
<comment type="caution">
    <text evidence="2">The sequence shown here is derived from an EMBL/GenBank/DDBJ whole genome shotgun (WGS) entry which is preliminary data.</text>
</comment>
<evidence type="ECO:0000313" key="3">
    <source>
        <dbReference type="Proteomes" id="UP000266177"/>
    </source>
</evidence>
<dbReference type="Proteomes" id="UP000266177">
    <property type="component" value="Unassembled WGS sequence"/>
</dbReference>
<dbReference type="OrthoDB" id="449182at2"/>
<proteinExistence type="predicted"/>
<sequence>MRLRPLPLPAHAYRSEESTLLISSRSLLSPCSALPPFALSDSPQRTAAGRQLTPRDEICDASCQEKIHCPSYRLGGCSLSGHYGSMRGAAAIILIRGGLHMPYRAIPEELEQWCEQVKLDTETAYLSYGTDEPWKQSGMSGPEQRWKVLRKPLADAVEHSGSFLDIGCANGYLLESVIEWTNERGIAIDPYGLDISEKLIELAKERLPAYADHFYVGNAFAWIPERQFDYVATMLDIIPEKYEEEYIHFLLEHHVAPQGKLLLLKTGAYEEPEVWLHRRLDRYGIIHGRILNGYDPFNNRQTSVAVIHREER</sequence>
<evidence type="ECO:0000259" key="1">
    <source>
        <dbReference type="Pfam" id="PF13847"/>
    </source>
</evidence>
<organism evidence="2 3">
    <name type="scientific">Paenibacillus thiaminolyticus</name>
    <name type="common">Bacillus thiaminolyticus</name>
    <dbReference type="NCBI Taxonomy" id="49283"/>
    <lineage>
        <taxon>Bacteria</taxon>
        <taxon>Bacillati</taxon>
        <taxon>Bacillota</taxon>
        <taxon>Bacilli</taxon>
        <taxon>Bacillales</taxon>
        <taxon>Paenibacillaceae</taxon>
        <taxon>Paenibacillus</taxon>
    </lineage>
</organism>
<dbReference type="Gene3D" id="3.40.50.150">
    <property type="entry name" value="Vaccinia Virus protein VP39"/>
    <property type="match status" value="1"/>
</dbReference>
<dbReference type="EMBL" id="QYZD01000012">
    <property type="protein sequence ID" value="RJG23186.1"/>
    <property type="molecule type" value="Genomic_DNA"/>
</dbReference>
<dbReference type="InterPro" id="IPR025714">
    <property type="entry name" value="Methyltranfer_dom"/>
</dbReference>
<dbReference type="CDD" id="cd02440">
    <property type="entry name" value="AdoMet_MTases"/>
    <property type="match status" value="1"/>
</dbReference>
<evidence type="ECO:0000313" key="2">
    <source>
        <dbReference type="EMBL" id="RJG23186.1"/>
    </source>
</evidence>
<protein>
    <submittedName>
        <fullName evidence="2">Class I SAM-dependent methyltransferase</fullName>
    </submittedName>
</protein>